<dbReference type="Pfam" id="PF02548">
    <property type="entry name" value="Pantoate_transf"/>
    <property type="match status" value="1"/>
</dbReference>
<keyword evidence="5" id="KW-0808">Transferase</keyword>
<reference evidence="6 7" key="1">
    <citation type="submission" date="2018-01" db="EMBL/GenBank/DDBJ databases">
        <title>Whole genome analyses suggest that Burkholderia sensu lato contains two further novel genera in the rhizoxinica-symbiotica group Mycetohabitans gen. nov., and Trinickia gen. nov.: implications for the evolution of diazotrophy and nodulation in the Burkholderiaceae.</title>
        <authorList>
            <person name="Estrada-de los Santos P."/>
            <person name="Palmer M."/>
            <person name="Chavez-Ramirez B."/>
            <person name="Beukes C."/>
            <person name="Steenkamp E.T."/>
            <person name="Hirsch A.M."/>
            <person name="Manyaka P."/>
            <person name="Maluk M."/>
            <person name="Lafos M."/>
            <person name="Crook M."/>
            <person name="Gross E."/>
            <person name="Simon M.F."/>
            <person name="Bueno dos Reis Junior F."/>
            <person name="Poole P.S."/>
            <person name="Venter S.N."/>
            <person name="James E.K."/>
        </authorList>
    </citation>
    <scope>NUCLEOTIDE SEQUENCE [LARGE SCALE GENOMIC DNA]</scope>
    <source>
        <strain evidence="6 7">WSM 3937</strain>
    </source>
</reference>
<dbReference type="Gene3D" id="3.20.20.60">
    <property type="entry name" value="Phosphoenolpyruvate-binding domains"/>
    <property type="match status" value="1"/>
</dbReference>
<keyword evidence="4" id="KW-0566">Pantothenate biosynthesis</keyword>
<gene>
    <name evidence="6" type="ORF">C0Z16_37115</name>
</gene>
<comment type="subunit">
    <text evidence="2">Homodecamer; pentamer of dimers.</text>
</comment>
<proteinExistence type="inferred from homology"/>
<evidence type="ECO:0000313" key="7">
    <source>
        <dbReference type="Proteomes" id="UP000235659"/>
    </source>
</evidence>
<protein>
    <recommendedName>
        <fullName evidence="3">3-methyl-2-oxobutanoate hydroxymethyltransferase</fullName>
        <ecNumber evidence="3">2.1.2.11</ecNumber>
    </recommendedName>
</protein>
<dbReference type="EC" id="2.1.2.11" evidence="3"/>
<evidence type="ECO:0000256" key="3">
    <source>
        <dbReference type="ARBA" id="ARBA00012618"/>
    </source>
</evidence>
<dbReference type="Proteomes" id="UP000235659">
    <property type="component" value="Unassembled WGS sequence"/>
</dbReference>
<comment type="similarity">
    <text evidence="1">Belongs to the PanB family.</text>
</comment>
<comment type="caution">
    <text evidence="6">The sequence shown here is derived from an EMBL/GenBank/DDBJ whole genome shotgun (WGS) entry which is preliminary data.</text>
</comment>
<evidence type="ECO:0000256" key="2">
    <source>
        <dbReference type="ARBA" id="ARBA00011424"/>
    </source>
</evidence>
<dbReference type="PANTHER" id="PTHR20881">
    <property type="entry name" value="3-METHYL-2-OXOBUTANOATE HYDROXYMETHYLTRANSFERASE"/>
    <property type="match status" value="1"/>
</dbReference>
<keyword evidence="7" id="KW-1185">Reference proteome</keyword>
<dbReference type="SUPFAM" id="SSF51621">
    <property type="entry name" value="Phosphoenolpyruvate/pyruvate domain"/>
    <property type="match status" value="1"/>
</dbReference>
<feature type="non-terminal residue" evidence="6">
    <location>
        <position position="1"/>
    </location>
</feature>
<sequence>KEAAEQLILDAKNVEQAGAVALVLEAIPNDLAEEISKHLTIPVIGIGAGKGTDGQVLVYHDMLNYGVEHKAKFVKQFADFSVGVDGLKQYDQEVKSGAFPSEEYTYKKKIMNEVNNND</sequence>
<evidence type="ECO:0000256" key="1">
    <source>
        <dbReference type="ARBA" id="ARBA00008676"/>
    </source>
</evidence>
<dbReference type="InterPro" id="IPR040442">
    <property type="entry name" value="Pyrv_kinase-like_dom_sf"/>
</dbReference>
<dbReference type="EMBL" id="PNXY01000129">
    <property type="protein sequence ID" value="PMS15080.1"/>
    <property type="molecule type" value="Genomic_DNA"/>
</dbReference>
<dbReference type="PANTHER" id="PTHR20881:SF0">
    <property type="entry name" value="3-METHYL-2-OXOBUTANOATE HYDROXYMETHYLTRANSFERASE"/>
    <property type="match status" value="1"/>
</dbReference>
<evidence type="ECO:0000313" key="6">
    <source>
        <dbReference type="EMBL" id="PMS15080.1"/>
    </source>
</evidence>
<dbReference type="InterPro" id="IPR003700">
    <property type="entry name" value="Pantoate_hydroxy_MeTrfase"/>
</dbReference>
<dbReference type="InterPro" id="IPR015813">
    <property type="entry name" value="Pyrv/PenolPyrv_kinase-like_dom"/>
</dbReference>
<organism evidence="6 7">
    <name type="scientific">Paraburkholderia rhynchosiae</name>
    <dbReference type="NCBI Taxonomy" id="487049"/>
    <lineage>
        <taxon>Bacteria</taxon>
        <taxon>Pseudomonadati</taxon>
        <taxon>Pseudomonadota</taxon>
        <taxon>Betaproteobacteria</taxon>
        <taxon>Burkholderiales</taxon>
        <taxon>Burkholderiaceae</taxon>
        <taxon>Paraburkholderia</taxon>
    </lineage>
</organism>
<name>A0ABX4USY7_9BURK</name>
<evidence type="ECO:0000256" key="4">
    <source>
        <dbReference type="ARBA" id="ARBA00022655"/>
    </source>
</evidence>
<accession>A0ABX4USY7</accession>
<evidence type="ECO:0000256" key="5">
    <source>
        <dbReference type="ARBA" id="ARBA00022679"/>
    </source>
</evidence>